<accession>A0ACB7YHK9</accession>
<dbReference type="Proteomes" id="UP000828048">
    <property type="component" value="Chromosome 8"/>
</dbReference>
<gene>
    <name evidence="1" type="ORF">Vadar_031979</name>
</gene>
<proteinExistence type="predicted"/>
<dbReference type="EMBL" id="CM037158">
    <property type="protein sequence ID" value="KAH7853008.1"/>
    <property type="molecule type" value="Genomic_DNA"/>
</dbReference>
<evidence type="ECO:0000313" key="2">
    <source>
        <dbReference type="Proteomes" id="UP000828048"/>
    </source>
</evidence>
<protein>
    <submittedName>
        <fullName evidence="1">Uncharacterized protein</fullName>
    </submittedName>
</protein>
<name>A0ACB7YHK9_9ERIC</name>
<keyword evidence="2" id="KW-1185">Reference proteome</keyword>
<comment type="caution">
    <text evidence="1">The sequence shown here is derived from an EMBL/GenBank/DDBJ whole genome shotgun (WGS) entry which is preliminary data.</text>
</comment>
<sequence length="313" mass="34613">MRISLPLLIFLLPTAASAQPPPFNASQTPSDPSLDDSSAYINQTATAIFAILGLPFLLICFVTICFRYCSDDTRIVLPLYHAAAAAVTLPRRLSPSGLDQAAINSFPVFNYSEIKHLKIGKGALTCAVCVSEFEDHERLRLLPKCDHVFHPECIDPWLASHSTCPICRANLREKIESTKLCNSTAEVSEVQNHDQIAIAVDENERVETESRERARAFPRPHSTGHSLVQLGEDSERYTLRLPEEVRRHVDRLDGVEKSDQWVFTMTPPFLLRTSSVKLTKVDIVDGEASAVGTSMKSPCGCLAGEKITTRLPV</sequence>
<evidence type="ECO:0000313" key="1">
    <source>
        <dbReference type="EMBL" id="KAH7853008.1"/>
    </source>
</evidence>
<reference evidence="1 2" key="1">
    <citation type="journal article" date="2021" name="Hortic Res">
        <title>High-quality reference genome and annotation aids understanding of berry development for evergreen blueberry (Vaccinium darrowii).</title>
        <authorList>
            <person name="Yu J."/>
            <person name="Hulse-Kemp A.M."/>
            <person name="Babiker E."/>
            <person name="Staton M."/>
        </authorList>
    </citation>
    <scope>NUCLEOTIDE SEQUENCE [LARGE SCALE GENOMIC DNA]</scope>
    <source>
        <strain evidence="2">cv. NJ 8807/NJ 8810</strain>
        <tissue evidence="1">Young leaf</tissue>
    </source>
</reference>
<organism evidence="1 2">
    <name type="scientific">Vaccinium darrowii</name>
    <dbReference type="NCBI Taxonomy" id="229202"/>
    <lineage>
        <taxon>Eukaryota</taxon>
        <taxon>Viridiplantae</taxon>
        <taxon>Streptophyta</taxon>
        <taxon>Embryophyta</taxon>
        <taxon>Tracheophyta</taxon>
        <taxon>Spermatophyta</taxon>
        <taxon>Magnoliopsida</taxon>
        <taxon>eudicotyledons</taxon>
        <taxon>Gunneridae</taxon>
        <taxon>Pentapetalae</taxon>
        <taxon>asterids</taxon>
        <taxon>Ericales</taxon>
        <taxon>Ericaceae</taxon>
        <taxon>Vaccinioideae</taxon>
        <taxon>Vaccinieae</taxon>
        <taxon>Vaccinium</taxon>
    </lineage>
</organism>